<keyword evidence="11" id="KW-1185">Reference proteome</keyword>
<dbReference type="InterPro" id="IPR005467">
    <property type="entry name" value="His_kinase_dom"/>
</dbReference>
<dbReference type="OrthoDB" id="9792991at2"/>
<evidence type="ECO:0000256" key="7">
    <source>
        <dbReference type="ARBA" id="ARBA00023012"/>
    </source>
</evidence>
<dbReference type="EMBL" id="HG917868">
    <property type="protein sequence ID" value="CDM67667.1"/>
    <property type="molecule type" value="Genomic_DNA"/>
</dbReference>
<evidence type="ECO:0000256" key="5">
    <source>
        <dbReference type="ARBA" id="ARBA00022679"/>
    </source>
</evidence>
<dbReference type="SUPFAM" id="SSF55874">
    <property type="entry name" value="ATPase domain of HSP90 chaperone/DNA topoisomerase II/histidine kinase"/>
    <property type="match status" value="1"/>
</dbReference>
<proteinExistence type="predicted"/>
<evidence type="ECO:0000256" key="3">
    <source>
        <dbReference type="ARBA" id="ARBA00012438"/>
    </source>
</evidence>
<dbReference type="InterPro" id="IPR050351">
    <property type="entry name" value="BphY/WalK/GraS-like"/>
</dbReference>
<dbReference type="Gene3D" id="3.30.565.10">
    <property type="entry name" value="Histidine kinase-like ATPase, C-terminal domain"/>
    <property type="match status" value="1"/>
</dbReference>
<comment type="catalytic activity">
    <reaction evidence="1">
        <text>ATP + protein L-histidine = ADP + protein N-phospho-L-histidine.</text>
        <dbReference type="EC" id="2.7.13.3"/>
    </reaction>
</comment>
<feature type="transmembrane region" description="Helical" evidence="8">
    <location>
        <begin position="195"/>
        <end position="217"/>
    </location>
</feature>
<dbReference type="InterPro" id="IPR036890">
    <property type="entry name" value="HATPase_C_sf"/>
</dbReference>
<dbReference type="InterPro" id="IPR003661">
    <property type="entry name" value="HisK_dim/P_dom"/>
</dbReference>
<keyword evidence="5" id="KW-0808">Transferase</keyword>
<dbReference type="Pfam" id="PF02518">
    <property type="entry name" value="HATPase_c"/>
    <property type="match status" value="1"/>
</dbReference>
<evidence type="ECO:0000256" key="4">
    <source>
        <dbReference type="ARBA" id="ARBA00022553"/>
    </source>
</evidence>
<feature type="transmembrane region" description="Helical" evidence="8">
    <location>
        <begin position="57"/>
        <end position="77"/>
    </location>
</feature>
<comment type="subcellular location">
    <subcellularLocation>
        <location evidence="2">Membrane</location>
    </subcellularLocation>
</comment>
<evidence type="ECO:0000259" key="9">
    <source>
        <dbReference type="PROSITE" id="PS50109"/>
    </source>
</evidence>
<dbReference type="Proteomes" id="UP000019426">
    <property type="component" value="Chromosome M2/40_rep1"/>
</dbReference>
<dbReference type="InterPro" id="IPR036097">
    <property type="entry name" value="HisK_dim/P_sf"/>
</dbReference>
<dbReference type="Gene3D" id="1.10.287.130">
    <property type="match status" value="1"/>
</dbReference>
<evidence type="ECO:0000313" key="11">
    <source>
        <dbReference type="Proteomes" id="UP000019426"/>
    </source>
</evidence>
<dbReference type="GO" id="GO:0016036">
    <property type="term" value="P:cellular response to phosphate starvation"/>
    <property type="evidence" value="ECO:0007669"/>
    <property type="project" value="TreeGrafter"/>
</dbReference>
<dbReference type="InterPro" id="IPR003594">
    <property type="entry name" value="HATPase_dom"/>
</dbReference>
<dbReference type="RefSeq" id="WP_044036152.1">
    <property type="nucleotide sequence ID" value="NZ_HG917868.1"/>
</dbReference>
<dbReference type="HOGENOM" id="CLU_526488_0_0_9"/>
<name>W6S065_9CLOT</name>
<evidence type="ECO:0000256" key="6">
    <source>
        <dbReference type="ARBA" id="ARBA00022777"/>
    </source>
</evidence>
<gene>
    <name evidence="10" type="ORF">CM240_0502</name>
</gene>
<dbReference type="SMART" id="SM00388">
    <property type="entry name" value="HisKA"/>
    <property type="match status" value="1"/>
</dbReference>
<dbReference type="GO" id="GO:0005886">
    <property type="term" value="C:plasma membrane"/>
    <property type="evidence" value="ECO:0007669"/>
    <property type="project" value="TreeGrafter"/>
</dbReference>
<dbReference type="SUPFAM" id="SSF47384">
    <property type="entry name" value="Homodimeric domain of signal transducing histidine kinase"/>
    <property type="match status" value="1"/>
</dbReference>
<keyword evidence="8" id="KW-0472">Membrane</keyword>
<dbReference type="eggNOG" id="COG5002">
    <property type="taxonomic scope" value="Bacteria"/>
</dbReference>
<protein>
    <recommendedName>
        <fullName evidence="3">histidine kinase</fullName>
        <ecNumber evidence="3">2.7.13.3</ecNumber>
    </recommendedName>
</protein>
<dbReference type="PROSITE" id="PS50109">
    <property type="entry name" value="HIS_KIN"/>
    <property type="match status" value="1"/>
</dbReference>
<evidence type="ECO:0000256" key="1">
    <source>
        <dbReference type="ARBA" id="ARBA00000085"/>
    </source>
</evidence>
<feature type="transmembrane region" description="Helical" evidence="8">
    <location>
        <begin position="12"/>
        <end position="32"/>
    </location>
</feature>
<evidence type="ECO:0000256" key="2">
    <source>
        <dbReference type="ARBA" id="ARBA00004370"/>
    </source>
</evidence>
<keyword evidence="8" id="KW-1133">Transmembrane helix</keyword>
<evidence type="ECO:0000313" key="10">
    <source>
        <dbReference type="EMBL" id="CDM67667.1"/>
    </source>
</evidence>
<dbReference type="PATRIC" id="fig|1216932.3.peg.486"/>
<evidence type="ECO:0000256" key="8">
    <source>
        <dbReference type="SAM" id="Phobius"/>
    </source>
</evidence>
<feature type="transmembrane region" description="Helical" evidence="8">
    <location>
        <begin position="223"/>
        <end position="247"/>
    </location>
</feature>
<keyword evidence="8" id="KW-0812">Transmembrane</keyword>
<feature type="domain" description="Histidine kinase" evidence="9">
    <location>
        <begin position="309"/>
        <end position="516"/>
    </location>
</feature>
<dbReference type="PANTHER" id="PTHR45453:SF1">
    <property type="entry name" value="PHOSPHATE REGULON SENSOR PROTEIN PHOR"/>
    <property type="match status" value="1"/>
</dbReference>
<organism evidence="10 11">
    <name type="scientific">Clostridium bornimense</name>
    <dbReference type="NCBI Taxonomy" id="1216932"/>
    <lineage>
        <taxon>Bacteria</taxon>
        <taxon>Bacillati</taxon>
        <taxon>Bacillota</taxon>
        <taxon>Clostridia</taxon>
        <taxon>Eubacteriales</taxon>
        <taxon>Clostridiaceae</taxon>
        <taxon>Clostridium</taxon>
    </lineage>
</organism>
<dbReference type="STRING" id="1216932.CM240_0502"/>
<dbReference type="GO" id="GO:0004721">
    <property type="term" value="F:phosphoprotein phosphatase activity"/>
    <property type="evidence" value="ECO:0007669"/>
    <property type="project" value="TreeGrafter"/>
</dbReference>
<keyword evidence="6" id="KW-0418">Kinase</keyword>
<accession>W6S065</accession>
<dbReference type="SMART" id="SM00387">
    <property type="entry name" value="HATPase_c"/>
    <property type="match status" value="1"/>
</dbReference>
<sequence length="517" mass="59344">MTKNKVNFETIIFLITTSLLLNCFCGYIAYITNLESGVFYSYDGYQINSAYQDSNGILKGIVILIVLSVISLLFFILMKRKTIINDVSFNIPFDAKIVLFIAAFGIFISYIYTNIRGHALSNSILSFLARVGNENFINSFLISLMAIIALYMSIFIFKDLIRSFKNRRLIVEEFALYKIFNSTKTIFKRNRLMNFIIKGATLYLIVRVTISLISLIFSGNIYMVFEFALFDMIVLFIVLAPMGIIMLRNTWYLYNKSKSLLLGTKYNKKIKSLYVAETFNNLDGLKLSLDRAYKENAKEENFKSQLITNISHDVRTPLTSIINYVDILRNKDVTEEEKKDYADRINKNSLRLKALIDTLNTAEYKVELKEIDLNDLIVREIDNYSAKLKENNLTLRTKLIEGTIILGDEKGCHRIIQNIFTNIIKYAMEGTRVYLEMIEDFDKIVVSVKNVSKYPLDITGEEALQRFTRGDKSRNTEGAGLGLSIVKSLIDSQNGEVKVDIDGDLFKITLEFEKGKR</sequence>
<dbReference type="EC" id="2.7.13.3" evidence="3"/>
<feature type="transmembrane region" description="Helical" evidence="8">
    <location>
        <begin position="135"/>
        <end position="157"/>
    </location>
</feature>
<dbReference type="KEGG" id="clt:CM240_0502"/>
<dbReference type="PANTHER" id="PTHR45453">
    <property type="entry name" value="PHOSPHATE REGULON SENSOR PROTEIN PHOR"/>
    <property type="match status" value="1"/>
</dbReference>
<dbReference type="CDD" id="cd00082">
    <property type="entry name" value="HisKA"/>
    <property type="match status" value="1"/>
</dbReference>
<keyword evidence="4" id="KW-0597">Phosphoprotein</keyword>
<reference evidence="10 11" key="1">
    <citation type="submission" date="2013-11" db="EMBL/GenBank/DDBJ databases">
        <title>Complete genome sequence of Clostridum sp. M2/40.</title>
        <authorList>
            <person name="Wibberg D."/>
            <person name="Puehler A."/>
            <person name="Schlueter A."/>
        </authorList>
    </citation>
    <scope>NUCLEOTIDE SEQUENCE [LARGE SCALE GENOMIC DNA]</scope>
    <source>
        <strain evidence="11">M2/40</strain>
    </source>
</reference>
<dbReference type="AlphaFoldDB" id="W6S065"/>
<dbReference type="GO" id="GO:0000155">
    <property type="term" value="F:phosphorelay sensor kinase activity"/>
    <property type="evidence" value="ECO:0007669"/>
    <property type="project" value="InterPro"/>
</dbReference>
<feature type="transmembrane region" description="Helical" evidence="8">
    <location>
        <begin position="97"/>
        <end position="115"/>
    </location>
</feature>
<dbReference type="Pfam" id="PF00512">
    <property type="entry name" value="HisKA"/>
    <property type="match status" value="1"/>
</dbReference>
<keyword evidence="7" id="KW-0902">Two-component regulatory system</keyword>